<feature type="signal peptide" evidence="2">
    <location>
        <begin position="1"/>
        <end position="26"/>
    </location>
</feature>
<comment type="caution">
    <text evidence="3">The sequence shown here is derived from an EMBL/GenBank/DDBJ whole genome shotgun (WGS) entry which is preliminary data.</text>
</comment>
<gene>
    <name evidence="3" type="ORF">ACFPTN_01370</name>
</gene>
<feature type="region of interest" description="Disordered" evidence="1">
    <location>
        <begin position="152"/>
        <end position="189"/>
    </location>
</feature>
<dbReference type="InterPro" id="IPR012899">
    <property type="entry name" value="LTXXQ"/>
</dbReference>
<dbReference type="EMBL" id="JBHSOG010000007">
    <property type="protein sequence ID" value="MFC5768013.1"/>
    <property type="molecule type" value="Genomic_DNA"/>
</dbReference>
<dbReference type="Pfam" id="PF07813">
    <property type="entry name" value="LTXXQ"/>
    <property type="match status" value="1"/>
</dbReference>
<name>A0ABW1AL49_9RHOO</name>
<reference evidence="4" key="1">
    <citation type="journal article" date="2019" name="Int. J. Syst. Evol. Microbiol.">
        <title>The Global Catalogue of Microorganisms (GCM) 10K type strain sequencing project: providing services to taxonomists for standard genome sequencing and annotation.</title>
        <authorList>
            <consortium name="The Broad Institute Genomics Platform"/>
            <consortium name="The Broad Institute Genome Sequencing Center for Infectious Disease"/>
            <person name="Wu L."/>
            <person name="Ma J."/>
        </authorList>
    </citation>
    <scope>NUCLEOTIDE SEQUENCE [LARGE SCALE GENOMIC DNA]</scope>
    <source>
        <strain evidence="4">SHR3</strain>
    </source>
</reference>
<protein>
    <submittedName>
        <fullName evidence="3">Spy/CpxP family protein refolding chaperone</fullName>
    </submittedName>
</protein>
<evidence type="ECO:0000256" key="1">
    <source>
        <dbReference type="SAM" id="MobiDB-lite"/>
    </source>
</evidence>
<evidence type="ECO:0000313" key="3">
    <source>
        <dbReference type="EMBL" id="MFC5768013.1"/>
    </source>
</evidence>
<evidence type="ECO:0000313" key="4">
    <source>
        <dbReference type="Proteomes" id="UP001595974"/>
    </source>
</evidence>
<keyword evidence="4" id="KW-1185">Reference proteome</keyword>
<dbReference type="Proteomes" id="UP001595974">
    <property type="component" value="Unassembled WGS sequence"/>
</dbReference>
<keyword evidence="2" id="KW-0732">Signal</keyword>
<accession>A0ABW1AL49</accession>
<dbReference type="RefSeq" id="WP_096448824.1">
    <property type="nucleotide sequence ID" value="NZ_JBHSOG010000007.1"/>
</dbReference>
<feature type="chain" id="PRO_5045142353" evidence="2">
    <location>
        <begin position="27"/>
        <end position="189"/>
    </location>
</feature>
<proteinExistence type="predicted"/>
<evidence type="ECO:0000256" key="2">
    <source>
        <dbReference type="SAM" id="SignalP"/>
    </source>
</evidence>
<organism evidence="3 4">
    <name type="scientific">Thauera sinica</name>
    <dbReference type="NCBI Taxonomy" id="2665146"/>
    <lineage>
        <taxon>Bacteria</taxon>
        <taxon>Pseudomonadati</taxon>
        <taxon>Pseudomonadota</taxon>
        <taxon>Betaproteobacteria</taxon>
        <taxon>Rhodocyclales</taxon>
        <taxon>Zoogloeaceae</taxon>
        <taxon>Thauera</taxon>
    </lineage>
</organism>
<sequence>MKTWMKTTIAAALAATAAFGATAAMARGGHCDGYGYGYGHGPMMQRLDPAQLSERIAQRAETRLARLELALALKPEQQDAWAQFKGAMLVRAKSAGERMAAFRQGDRPDTALERLQRMEEMSRVHQTELAETRRAVEAFYPRLSEAQKKVFDADFHMGPQGGKAERGPGMRPGRGGAAEPGPGPGPARN</sequence>